<reference evidence="2" key="1">
    <citation type="submission" date="2020-03" db="EMBL/GenBank/DDBJ databases">
        <title>Ferranicluibacter endophyticum gen. nov., sp. nov., a new genus isolated from Rubus ulmifolius Schott. stem.</title>
        <authorList>
            <person name="Roca-Couso R."/>
            <person name="Flores-Felix J.D."/>
            <person name="Igual J.M."/>
            <person name="Rivas R."/>
        </authorList>
    </citation>
    <scope>NUCLEOTIDE SEQUENCE</scope>
    <source>
        <strain evidence="2">CRRU44</strain>
    </source>
</reference>
<dbReference type="Proteomes" id="UP001155840">
    <property type="component" value="Unassembled WGS sequence"/>
</dbReference>
<dbReference type="RefSeq" id="WP_110802734.1">
    <property type="nucleotide sequence ID" value="NZ_JAANCM010000024.1"/>
</dbReference>
<protein>
    <submittedName>
        <fullName evidence="2">DUF983 domain-containing protein</fullName>
    </submittedName>
</protein>
<dbReference type="InterPro" id="IPR009325">
    <property type="entry name" value="DUF983"/>
</dbReference>
<keyword evidence="1" id="KW-0472">Membrane</keyword>
<sequence>MTTQPQPLSPMKTGVRGLCPRCGQGHLFEGFMKLKLKCEACGLDNGFADPATGTAFFVNCFTFILVAVVVSAWIEIAMSPSLWVHILVSLPIVLMACVLPLRPLKGWLVNSQFFYKTRRGKIPSGYAAPETATPGADKV</sequence>
<keyword evidence="3" id="KW-1185">Reference proteome</keyword>
<keyword evidence="1" id="KW-0812">Transmembrane</keyword>
<feature type="transmembrane region" description="Helical" evidence="1">
    <location>
        <begin position="82"/>
        <end position="101"/>
    </location>
</feature>
<organism evidence="2 3">
    <name type="scientific">Ferranicluibacter rubi</name>
    <dbReference type="NCBI Taxonomy" id="2715133"/>
    <lineage>
        <taxon>Bacteria</taxon>
        <taxon>Pseudomonadati</taxon>
        <taxon>Pseudomonadota</taxon>
        <taxon>Alphaproteobacteria</taxon>
        <taxon>Hyphomicrobiales</taxon>
        <taxon>Rhizobiaceae</taxon>
        <taxon>Ferranicluibacter</taxon>
    </lineage>
</organism>
<evidence type="ECO:0000313" key="2">
    <source>
        <dbReference type="EMBL" id="NHT78971.1"/>
    </source>
</evidence>
<comment type="caution">
    <text evidence="2">The sequence shown here is derived from an EMBL/GenBank/DDBJ whole genome shotgun (WGS) entry which is preliminary data.</text>
</comment>
<accession>A0AA43ZL29</accession>
<proteinExistence type="predicted"/>
<evidence type="ECO:0000313" key="3">
    <source>
        <dbReference type="Proteomes" id="UP001155840"/>
    </source>
</evidence>
<evidence type="ECO:0000256" key="1">
    <source>
        <dbReference type="SAM" id="Phobius"/>
    </source>
</evidence>
<dbReference type="EMBL" id="JAANCM010000024">
    <property type="protein sequence ID" value="NHT78971.1"/>
    <property type="molecule type" value="Genomic_DNA"/>
</dbReference>
<gene>
    <name evidence="2" type="ORF">G8E10_25045</name>
</gene>
<dbReference type="AlphaFoldDB" id="A0AA43ZL29"/>
<name>A0AA43ZL29_9HYPH</name>
<keyword evidence="1" id="KW-1133">Transmembrane helix</keyword>
<dbReference type="Pfam" id="PF06170">
    <property type="entry name" value="DUF983"/>
    <property type="match status" value="1"/>
</dbReference>
<feature type="transmembrane region" description="Helical" evidence="1">
    <location>
        <begin position="56"/>
        <end position="76"/>
    </location>
</feature>